<keyword evidence="8" id="KW-1185">Reference proteome</keyword>
<evidence type="ECO:0000256" key="4">
    <source>
        <dbReference type="ARBA" id="ARBA00023136"/>
    </source>
</evidence>
<dbReference type="SUPFAM" id="SSF52058">
    <property type="entry name" value="L domain-like"/>
    <property type="match status" value="1"/>
</dbReference>
<feature type="transmembrane region" description="Helical" evidence="6">
    <location>
        <begin position="363"/>
        <end position="385"/>
    </location>
</feature>
<keyword evidence="4 6" id="KW-0472">Membrane</keyword>
<dbReference type="EMBL" id="CAICTM010002151">
    <property type="protein sequence ID" value="CAB9528128.1"/>
    <property type="molecule type" value="Genomic_DNA"/>
</dbReference>
<evidence type="ECO:0000256" key="2">
    <source>
        <dbReference type="ARBA" id="ARBA00022729"/>
    </source>
</evidence>
<dbReference type="Pfam" id="PF13855">
    <property type="entry name" value="LRR_8"/>
    <property type="match status" value="1"/>
</dbReference>
<dbReference type="FunFam" id="3.80.10.10:FF:000400">
    <property type="entry name" value="Nuclear pore complex protein NUP107"/>
    <property type="match status" value="1"/>
</dbReference>
<comment type="subcellular location">
    <subcellularLocation>
        <location evidence="1">Membrane</location>
    </subcellularLocation>
</comment>
<keyword evidence="3" id="KW-0677">Repeat</keyword>
<reference evidence="7" key="1">
    <citation type="submission" date="2020-06" db="EMBL/GenBank/DDBJ databases">
        <authorList>
            <consortium name="Plant Systems Biology data submission"/>
        </authorList>
    </citation>
    <scope>NUCLEOTIDE SEQUENCE</scope>
    <source>
        <strain evidence="7">D6</strain>
    </source>
</reference>
<feature type="compositionally biased region" description="Polar residues" evidence="5">
    <location>
        <begin position="189"/>
        <end position="198"/>
    </location>
</feature>
<keyword evidence="6" id="KW-0812">Transmembrane</keyword>
<dbReference type="PANTHER" id="PTHR48057:SF7">
    <property type="entry name" value="LEUCINE-RICH REPEAT SERINE_THREONINE-PROTEIN KINASE 1"/>
    <property type="match status" value="1"/>
</dbReference>
<keyword evidence="7" id="KW-0808">Transferase</keyword>
<keyword evidence="7" id="KW-0418">Kinase</keyword>
<evidence type="ECO:0000256" key="6">
    <source>
        <dbReference type="SAM" id="Phobius"/>
    </source>
</evidence>
<gene>
    <name evidence="7" type="ORF">SEMRO_2153_G316770.1</name>
</gene>
<sequence>MTAKSQEEKKKDNDLHDFAAAQELEQQQHYQEHDPASADAHVVYPDSLQFGQDDQTLVSNVTDLHTVEYQNVVYPSLYNVPDDETVEDPFHQNELTSTAPAPSDGIAAPGNIIHPRQQQLHTRKPHSQMEVLTEEMEDDGTSKFSSVSAGEKAIHVSTDGGKSEANMCLTNNSSITKEAKKMHAESDSQQHQIANSNTAEKRDIDSINKPQEVPENMLLSEDATNEDKLASKTSRAIGASISSWSALPGAFAEPGRPRLAGHDSTNIHLMATDESINSGLPGAFLEPGRPGLASPVSTNNDPMEENHRRETPLSAENTVTDDPASREVLLTATVQVAAPNHNDNQEASHTNPETNLFDSRKKLFLLLLCLVAVVATVSGVCGSGLCGAQGTDTPTMAPTSFHYFELQMTISNVFGEDYFNPKDDDKAAVRYQALDWSVRDSALLPLYDNFVQRYILAVFLYQTSQEQLWRRCYGDNGDLCYDNDSAFLGRSWLDPASHECQWGGIVCGETSSQVIGLTMTTNSLNGPLPTELALLPKLRVLNLAGNQLTGPIPSELYRLTALQELNLSGNALGSTISTEIGLLTSLSKLNVSSNDFLGLLPEEVSALTGLYQFDISTNPGVSGKIPQAMCDTAHSHNNSKDGIEIRADCDGMGAGPLAIKLSCPEGCCTECCYEKICHPA</sequence>
<evidence type="ECO:0000313" key="8">
    <source>
        <dbReference type="Proteomes" id="UP001153069"/>
    </source>
</evidence>
<feature type="region of interest" description="Disordered" evidence="5">
    <location>
        <begin position="278"/>
        <end position="320"/>
    </location>
</feature>
<dbReference type="InterPro" id="IPR032675">
    <property type="entry name" value="LRR_dom_sf"/>
</dbReference>
<keyword evidence="2" id="KW-0732">Signal</keyword>
<feature type="region of interest" description="Disordered" evidence="5">
    <location>
        <begin position="178"/>
        <end position="231"/>
    </location>
</feature>
<evidence type="ECO:0000256" key="3">
    <source>
        <dbReference type="ARBA" id="ARBA00022737"/>
    </source>
</evidence>
<organism evidence="7 8">
    <name type="scientific">Seminavis robusta</name>
    <dbReference type="NCBI Taxonomy" id="568900"/>
    <lineage>
        <taxon>Eukaryota</taxon>
        <taxon>Sar</taxon>
        <taxon>Stramenopiles</taxon>
        <taxon>Ochrophyta</taxon>
        <taxon>Bacillariophyta</taxon>
        <taxon>Bacillariophyceae</taxon>
        <taxon>Bacillariophycidae</taxon>
        <taxon>Naviculales</taxon>
        <taxon>Naviculaceae</taxon>
        <taxon>Seminavis</taxon>
    </lineage>
</organism>
<feature type="compositionally biased region" description="Basic and acidic residues" evidence="5">
    <location>
        <begin position="1"/>
        <end position="17"/>
    </location>
</feature>
<dbReference type="PANTHER" id="PTHR48057">
    <property type="entry name" value="LEUCINE-RICH REPEAT SERINE/THREONINE-PROTEIN KINASE 1"/>
    <property type="match status" value="1"/>
</dbReference>
<feature type="compositionally biased region" description="Low complexity" evidence="5">
    <location>
        <begin position="19"/>
        <end position="29"/>
    </location>
</feature>
<comment type="caution">
    <text evidence="7">The sequence shown here is derived from an EMBL/GenBank/DDBJ whole genome shotgun (WGS) entry which is preliminary data.</text>
</comment>
<accession>A0A9N8HUS7</accession>
<protein>
    <submittedName>
        <fullName evidence="7">Receptor-like protein kinase</fullName>
    </submittedName>
</protein>
<dbReference type="OrthoDB" id="45774at2759"/>
<name>A0A9N8HUS7_9STRA</name>
<feature type="compositionally biased region" description="Basic and acidic residues" evidence="5">
    <location>
        <begin position="178"/>
        <end position="188"/>
    </location>
</feature>
<dbReference type="Gene3D" id="3.80.10.10">
    <property type="entry name" value="Ribonuclease Inhibitor"/>
    <property type="match status" value="1"/>
</dbReference>
<evidence type="ECO:0000313" key="7">
    <source>
        <dbReference type="EMBL" id="CAB9528128.1"/>
    </source>
</evidence>
<dbReference type="InterPro" id="IPR052595">
    <property type="entry name" value="LRRC69/RLP"/>
</dbReference>
<dbReference type="Proteomes" id="UP001153069">
    <property type="component" value="Unassembled WGS sequence"/>
</dbReference>
<proteinExistence type="predicted"/>
<keyword evidence="6" id="KW-1133">Transmembrane helix</keyword>
<evidence type="ECO:0000256" key="5">
    <source>
        <dbReference type="SAM" id="MobiDB-lite"/>
    </source>
</evidence>
<evidence type="ECO:0000256" key="1">
    <source>
        <dbReference type="ARBA" id="ARBA00004370"/>
    </source>
</evidence>
<keyword evidence="7" id="KW-0675">Receptor</keyword>
<dbReference type="GO" id="GO:0016020">
    <property type="term" value="C:membrane"/>
    <property type="evidence" value="ECO:0007669"/>
    <property type="project" value="UniProtKB-SubCell"/>
</dbReference>
<dbReference type="InterPro" id="IPR001611">
    <property type="entry name" value="Leu-rich_rpt"/>
</dbReference>
<dbReference type="AlphaFoldDB" id="A0A9N8HUS7"/>
<dbReference type="GO" id="GO:0016301">
    <property type="term" value="F:kinase activity"/>
    <property type="evidence" value="ECO:0007669"/>
    <property type="project" value="UniProtKB-KW"/>
</dbReference>
<feature type="region of interest" description="Disordered" evidence="5">
    <location>
        <begin position="1"/>
        <end position="37"/>
    </location>
</feature>